<dbReference type="SUPFAM" id="SSF56281">
    <property type="entry name" value="Metallo-hydrolase/oxidoreductase"/>
    <property type="match status" value="1"/>
</dbReference>
<organism evidence="7 8">
    <name type="scientific">Ceriporiopsis subvermispora (strain B)</name>
    <name type="common">White-rot fungus</name>
    <name type="synonym">Gelatoporia subvermispora</name>
    <dbReference type="NCBI Taxonomy" id="914234"/>
    <lineage>
        <taxon>Eukaryota</taxon>
        <taxon>Fungi</taxon>
        <taxon>Dikarya</taxon>
        <taxon>Basidiomycota</taxon>
        <taxon>Agaricomycotina</taxon>
        <taxon>Agaricomycetes</taxon>
        <taxon>Polyporales</taxon>
        <taxon>Gelatoporiaceae</taxon>
        <taxon>Gelatoporia</taxon>
    </lineage>
</organism>
<dbReference type="PANTHER" id="PTHR42978">
    <property type="entry name" value="QUORUM-QUENCHING LACTONASE YTNP-RELATED-RELATED"/>
    <property type="match status" value="1"/>
</dbReference>
<dbReference type="InterPro" id="IPR036866">
    <property type="entry name" value="RibonucZ/Hydroxyglut_hydro"/>
</dbReference>
<dbReference type="AlphaFoldDB" id="M2QKY3"/>
<dbReference type="HOGENOM" id="CLU_030571_1_1_1"/>
<evidence type="ECO:0000259" key="6">
    <source>
        <dbReference type="SMART" id="SM00849"/>
    </source>
</evidence>
<evidence type="ECO:0000256" key="3">
    <source>
        <dbReference type="ARBA" id="ARBA00022723"/>
    </source>
</evidence>
<keyword evidence="8" id="KW-1185">Reference proteome</keyword>
<comment type="cofactor">
    <cofactor evidence="1">
        <name>Zn(2+)</name>
        <dbReference type="ChEBI" id="CHEBI:29105"/>
    </cofactor>
</comment>
<evidence type="ECO:0000313" key="8">
    <source>
        <dbReference type="Proteomes" id="UP000016930"/>
    </source>
</evidence>
<protein>
    <recommendedName>
        <fullName evidence="6">Metallo-beta-lactamase domain-containing protein</fullName>
    </recommendedName>
</protein>
<dbReference type="InterPro" id="IPR051013">
    <property type="entry name" value="MBL_superfamily_lactonases"/>
</dbReference>
<dbReference type="GO" id="GO:0016787">
    <property type="term" value="F:hydrolase activity"/>
    <property type="evidence" value="ECO:0007669"/>
    <property type="project" value="UniProtKB-KW"/>
</dbReference>
<sequence length="294" mass="32120">MSLPPPTENQAYCDVSALEGGHVQIPLRWVLDNAKDGDVNNLPGLSFLLRHNSNGDTLLVDLGIRKDWETKLPTPILQRVQQMGFIVDVPQDAPTSLRKGGIDPAAIKHVLITHIHFDHFGDTAPFTNATFLVGSEAQQLVTPGWPADPDAPFPGDLLPSERTRFLTKEGWQPIGPFPHALDFYGDGSLYIVDAPGHLPGHINVLVRTSPDGGWLYLAGDSAHDHRLIDGEAQIAETDAFGCAHIDREAAAQHIARIRALKATPRVRVLIAHDAPWYWPNRGGPAFLPGKLESL</sequence>
<name>M2QKY3_CERS8</name>
<dbReference type="STRING" id="914234.M2QKY3"/>
<evidence type="ECO:0000256" key="4">
    <source>
        <dbReference type="ARBA" id="ARBA00022801"/>
    </source>
</evidence>
<reference evidence="7 8" key="1">
    <citation type="journal article" date="2012" name="Proc. Natl. Acad. Sci. U.S.A.">
        <title>Comparative genomics of Ceriporiopsis subvermispora and Phanerochaete chrysosporium provide insight into selective ligninolysis.</title>
        <authorList>
            <person name="Fernandez-Fueyo E."/>
            <person name="Ruiz-Duenas F.J."/>
            <person name="Ferreira P."/>
            <person name="Floudas D."/>
            <person name="Hibbett D.S."/>
            <person name="Canessa P."/>
            <person name="Larrondo L.F."/>
            <person name="James T.Y."/>
            <person name="Seelenfreund D."/>
            <person name="Lobos S."/>
            <person name="Polanco R."/>
            <person name="Tello M."/>
            <person name="Honda Y."/>
            <person name="Watanabe T."/>
            <person name="Watanabe T."/>
            <person name="Ryu J.S."/>
            <person name="Kubicek C.P."/>
            <person name="Schmoll M."/>
            <person name="Gaskell J."/>
            <person name="Hammel K.E."/>
            <person name="St John F.J."/>
            <person name="Vanden Wymelenberg A."/>
            <person name="Sabat G."/>
            <person name="Splinter BonDurant S."/>
            <person name="Syed K."/>
            <person name="Yadav J.S."/>
            <person name="Doddapaneni H."/>
            <person name="Subramanian V."/>
            <person name="Lavin J.L."/>
            <person name="Oguiza J.A."/>
            <person name="Perez G."/>
            <person name="Pisabarro A.G."/>
            <person name="Ramirez L."/>
            <person name="Santoyo F."/>
            <person name="Master E."/>
            <person name="Coutinho P.M."/>
            <person name="Henrissat B."/>
            <person name="Lombard V."/>
            <person name="Magnuson J.K."/>
            <person name="Kuees U."/>
            <person name="Hori C."/>
            <person name="Igarashi K."/>
            <person name="Samejima M."/>
            <person name="Held B.W."/>
            <person name="Barry K.W."/>
            <person name="LaButti K.M."/>
            <person name="Lapidus A."/>
            <person name="Lindquist E.A."/>
            <person name="Lucas S.M."/>
            <person name="Riley R."/>
            <person name="Salamov A.A."/>
            <person name="Hoffmeister D."/>
            <person name="Schwenk D."/>
            <person name="Hadar Y."/>
            <person name="Yarden O."/>
            <person name="de Vries R.P."/>
            <person name="Wiebenga A."/>
            <person name="Stenlid J."/>
            <person name="Eastwood D."/>
            <person name="Grigoriev I.V."/>
            <person name="Berka R.M."/>
            <person name="Blanchette R.A."/>
            <person name="Kersten P."/>
            <person name="Martinez A.T."/>
            <person name="Vicuna R."/>
            <person name="Cullen D."/>
        </authorList>
    </citation>
    <scope>NUCLEOTIDE SEQUENCE [LARGE SCALE GENOMIC DNA]</scope>
    <source>
        <strain evidence="7 8">B</strain>
    </source>
</reference>
<dbReference type="GO" id="GO:0046872">
    <property type="term" value="F:metal ion binding"/>
    <property type="evidence" value="ECO:0007669"/>
    <property type="project" value="UniProtKB-KW"/>
</dbReference>
<comment type="similarity">
    <text evidence="2">Belongs to the metallo-beta-lactamase superfamily.</text>
</comment>
<dbReference type="EMBL" id="KB445796">
    <property type="protein sequence ID" value="EMD37688.1"/>
    <property type="molecule type" value="Genomic_DNA"/>
</dbReference>
<feature type="domain" description="Metallo-beta-lactamase" evidence="6">
    <location>
        <begin position="43"/>
        <end position="272"/>
    </location>
</feature>
<dbReference type="PANTHER" id="PTHR42978:SF2">
    <property type="entry name" value="102 KBASES UNSTABLE REGION: FROM 1 TO 119443"/>
    <property type="match status" value="1"/>
</dbReference>
<evidence type="ECO:0000256" key="1">
    <source>
        <dbReference type="ARBA" id="ARBA00001947"/>
    </source>
</evidence>
<accession>M2QKY3</accession>
<dbReference type="CDD" id="cd07730">
    <property type="entry name" value="metallo-hydrolase-like_MBL-fold"/>
    <property type="match status" value="1"/>
</dbReference>
<proteinExistence type="inferred from homology"/>
<keyword evidence="3" id="KW-0479">Metal-binding</keyword>
<dbReference type="InterPro" id="IPR001279">
    <property type="entry name" value="Metallo-B-lactamas"/>
</dbReference>
<gene>
    <name evidence="7" type="ORF">CERSUDRAFT_114323</name>
</gene>
<keyword evidence="5" id="KW-0862">Zinc</keyword>
<evidence type="ECO:0000256" key="5">
    <source>
        <dbReference type="ARBA" id="ARBA00022833"/>
    </source>
</evidence>
<keyword evidence="4" id="KW-0378">Hydrolase</keyword>
<dbReference type="OrthoDB" id="10250730at2759"/>
<evidence type="ECO:0000256" key="2">
    <source>
        <dbReference type="ARBA" id="ARBA00007749"/>
    </source>
</evidence>
<dbReference type="Gene3D" id="3.60.15.10">
    <property type="entry name" value="Ribonuclease Z/Hydroxyacylglutathione hydrolase-like"/>
    <property type="match status" value="1"/>
</dbReference>
<evidence type="ECO:0000313" key="7">
    <source>
        <dbReference type="EMBL" id="EMD37688.1"/>
    </source>
</evidence>
<dbReference type="Proteomes" id="UP000016930">
    <property type="component" value="Unassembled WGS sequence"/>
</dbReference>
<dbReference type="SMART" id="SM00849">
    <property type="entry name" value="Lactamase_B"/>
    <property type="match status" value="1"/>
</dbReference>
<dbReference type="Pfam" id="PF00753">
    <property type="entry name" value="Lactamase_B"/>
    <property type="match status" value="1"/>
</dbReference>